<evidence type="ECO:0000256" key="2">
    <source>
        <dbReference type="SAM" id="MobiDB-lite"/>
    </source>
</evidence>
<evidence type="ECO:0000313" key="4">
    <source>
        <dbReference type="EMBL" id="EJT99186.1"/>
    </source>
</evidence>
<feature type="region of interest" description="Disordered" evidence="2">
    <location>
        <begin position="126"/>
        <end position="166"/>
    </location>
</feature>
<dbReference type="RefSeq" id="XP_040626084.1">
    <property type="nucleotide sequence ID" value="XM_040771280.1"/>
</dbReference>
<evidence type="ECO:0000259" key="3">
    <source>
        <dbReference type="PROSITE" id="PS50157"/>
    </source>
</evidence>
<dbReference type="OrthoDB" id="3366243at2759"/>
<feature type="compositionally biased region" description="Polar residues" evidence="2">
    <location>
        <begin position="72"/>
        <end position="84"/>
    </location>
</feature>
<dbReference type="GO" id="GO:0008270">
    <property type="term" value="F:zinc ion binding"/>
    <property type="evidence" value="ECO:0007669"/>
    <property type="project" value="UniProtKB-KW"/>
</dbReference>
<proteinExistence type="predicted"/>
<evidence type="ECO:0000256" key="1">
    <source>
        <dbReference type="PROSITE-ProRule" id="PRU00042"/>
    </source>
</evidence>
<protein>
    <recommendedName>
        <fullName evidence="3">C2H2-type domain-containing protein</fullName>
    </recommendedName>
</protein>
<reference evidence="4 5" key="1">
    <citation type="journal article" date="2012" name="Science">
        <title>The Paleozoic origin of enzymatic lignin decomposition reconstructed from 31 fungal genomes.</title>
        <authorList>
            <person name="Floudas D."/>
            <person name="Binder M."/>
            <person name="Riley R."/>
            <person name="Barry K."/>
            <person name="Blanchette R.A."/>
            <person name="Henrissat B."/>
            <person name="Martinez A.T."/>
            <person name="Otillar R."/>
            <person name="Spatafora J.W."/>
            <person name="Yadav J.S."/>
            <person name="Aerts A."/>
            <person name="Benoit I."/>
            <person name="Boyd A."/>
            <person name="Carlson A."/>
            <person name="Copeland A."/>
            <person name="Coutinho P.M."/>
            <person name="de Vries R.P."/>
            <person name="Ferreira P."/>
            <person name="Findley K."/>
            <person name="Foster B."/>
            <person name="Gaskell J."/>
            <person name="Glotzer D."/>
            <person name="Gorecki P."/>
            <person name="Heitman J."/>
            <person name="Hesse C."/>
            <person name="Hori C."/>
            <person name="Igarashi K."/>
            <person name="Jurgens J.A."/>
            <person name="Kallen N."/>
            <person name="Kersten P."/>
            <person name="Kohler A."/>
            <person name="Kuees U."/>
            <person name="Kumar T.K.A."/>
            <person name="Kuo A."/>
            <person name="LaButti K."/>
            <person name="Larrondo L.F."/>
            <person name="Lindquist E."/>
            <person name="Ling A."/>
            <person name="Lombard V."/>
            <person name="Lucas S."/>
            <person name="Lundell T."/>
            <person name="Martin R."/>
            <person name="McLaughlin D.J."/>
            <person name="Morgenstern I."/>
            <person name="Morin E."/>
            <person name="Murat C."/>
            <person name="Nagy L.G."/>
            <person name="Nolan M."/>
            <person name="Ohm R.A."/>
            <person name="Patyshakuliyeva A."/>
            <person name="Rokas A."/>
            <person name="Ruiz-Duenas F.J."/>
            <person name="Sabat G."/>
            <person name="Salamov A."/>
            <person name="Samejima M."/>
            <person name="Schmutz J."/>
            <person name="Slot J.C."/>
            <person name="St John F."/>
            <person name="Stenlid J."/>
            <person name="Sun H."/>
            <person name="Sun S."/>
            <person name="Syed K."/>
            <person name="Tsang A."/>
            <person name="Wiebenga A."/>
            <person name="Young D."/>
            <person name="Pisabarro A."/>
            <person name="Eastwood D.C."/>
            <person name="Martin F."/>
            <person name="Cullen D."/>
            <person name="Grigoriev I.V."/>
            <person name="Hibbett D.S."/>
        </authorList>
    </citation>
    <scope>NUCLEOTIDE SEQUENCE [LARGE SCALE GENOMIC DNA]</scope>
    <source>
        <strain evidence="4 5">DJM-731 SS1</strain>
    </source>
</reference>
<feature type="domain" description="C2H2-type" evidence="3">
    <location>
        <begin position="305"/>
        <end position="324"/>
    </location>
</feature>
<dbReference type="STRING" id="1858805.M5G063"/>
<dbReference type="GeneID" id="63686342"/>
<feature type="region of interest" description="Disordered" evidence="2">
    <location>
        <begin position="70"/>
        <end position="101"/>
    </location>
</feature>
<dbReference type="HOGENOM" id="CLU_557786_0_0_1"/>
<feature type="compositionally biased region" description="Polar residues" evidence="2">
    <location>
        <begin position="137"/>
        <end position="166"/>
    </location>
</feature>
<keyword evidence="1" id="KW-0862">Zinc</keyword>
<accession>M5G063</accession>
<dbReference type="AlphaFoldDB" id="M5G063"/>
<feature type="region of interest" description="Disordered" evidence="2">
    <location>
        <begin position="1"/>
        <end position="35"/>
    </location>
</feature>
<gene>
    <name evidence="4" type="ORF">DACRYDRAFT_17406</name>
</gene>
<feature type="compositionally biased region" description="Acidic residues" evidence="2">
    <location>
        <begin position="395"/>
        <end position="409"/>
    </location>
</feature>
<keyword evidence="1" id="KW-0479">Metal-binding</keyword>
<dbReference type="EMBL" id="JH795870">
    <property type="protein sequence ID" value="EJT99186.1"/>
    <property type="molecule type" value="Genomic_DNA"/>
</dbReference>
<keyword evidence="1" id="KW-0863">Zinc-finger</keyword>
<dbReference type="PROSITE" id="PS50157">
    <property type="entry name" value="ZINC_FINGER_C2H2_2"/>
    <property type="match status" value="1"/>
</dbReference>
<feature type="region of interest" description="Disordered" evidence="2">
    <location>
        <begin position="362"/>
        <end position="428"/>
    </location>
</feature>
<keyword evidence="5" id="KW-1185">Reference proteome</keyword>
<organism evidence="4 5">
    <name type="scientific">Dacryopinax primogenitus (strain DJM 731)</name>
    <name type="common">Brown rot fungus</name>
    <dbReference type="NCBI Taxonomy" id="1858805"/>
    <lineage>
        <taxon>Eukaryota</taxon>
        <taxon>Fungi</taxon>
        <taxon>Dikarya</taxon>
        <taxon>Basidiomycota</taxon>
        <taxon>Agaricomycotina</taxon>
        <taxon>Dacrymycetes</taxon>
        <taxon>Dacrymycetales</taxon>
        <taxon>Dacrymycetaceae</taxon>
        <taxon>Dacryopinax</taxon>
    </lineage>
</organism>
<dbReference type="InterPro" id="IPR013087">
    <property type="entry name" value="Znf_C2H2_type"/>
</dbReference>
<name>M5G063_DACPD</name>
<feature type="compositionally biased region" description="Basic and acidic residues" evidence="2">
    <location>
        <begin position="385"/>
        <end position="394"/>
    </location>
</feature>
<evidence type="ECO:0000313" key="5">
    <source>
        <dbReference type="Proteomes" id="UP000030653"/>
    </source>
</evidence>
<sequence length="489" mass="54315">MYLHSTPARAGCSPSTAPPAGSQCQRRQNPDPGVSSRLQAILDDLLANLSQEPTVAVTLHIPVSKWEDLSRQGAQQASQPSSFVPANRNYPAQHPSSVPQTPEVECIERTYAHEHRLVPTFFKANRRLPPPIPSRPMASSSHPPTQESWTRPNVPQEPSNTQNTNAIHSPPTIAPLPVPHPIPDVIDLTGDEEEEVRPNQTRTFGFVFENGGLVHNTSSQNIKKDKGKGKAREFTDCEEIRTGFACPYPSPHYPRLRCNVFFPERGVLDRHLGAHLKEEAAMRRRGGPGFDVESLVFGGLDAPGFQCQYCGSSYLRQDSLRRHQGLDGKKIVCPVLSGIETKQRGKRKQQIEWERKYALPGSEFHSGGAAHPPALGEGSGVDSTTEQRERRDDPDATDWEDDSSTDDSALEGLPDQDTIPQEHNNEPKVRYAWPSIRWVNTKGGCKVVAQVCQRPSTNCKTPKNKQQSSKSRKFDIVKVLEVKTRYSGR</sequence>
<dbReference type="Proteomes" id="UP000030653">
    <property type="component" value="Unassembled WGS sequence"/>
</dbReference>